<keyword evidence="1" id="KW-1133">Transmembrane helix</keyword>
<dbReference type="EMBL" id="LAZR01035725">
    <property type="protein sequence ID" value="KKL26744.1"/>
    <property type="molecule type" value="Genomic_DNA"/>
</dbReference>
<evidence type="ECO:0000256" key="1">
    <source>
        <dbReference type="SAM" id="Phobius"/>
    </source>
</evidence>
<comment type="caution">
    <text evidence="2">The sequence shown here is derived from an EMBL/GenBank/DDBJ whole genome shotgun (WGS) entry which is preliminary data.</text>
</comment>
<feature type="non-terminal residue" evidence="2">
    <location>
        <position position="1"/>
    </location>
</feature>
<proteinExistence type="predicted"/>
<gene>
    <name evidence="2" type="ORF">LCGC14_2392220</name>
</gene>
<keyword evidence="1" id="KW-0472">Membrane</keyword>
<organism evidence="2">
    <name type="scientific">marine sediment metagenome</name>
    <dbReference type="NCBI Taxonomy" id="412755"/>
    <lineage>
        <taxon>unclassified sequences</taxon>
        <taxon>metagenomes</taxon>
        <taxon>ecological metagenomes</taxon>
    </lineage>
</organism>
<name>A0A0F9BY00_9ZZZZ</name>
<accession>A0A0F9BY00</accession>
<evidence type="ECO:0000313" key="2">
    <source>
        <dbReference type="EMBL" id="KKL26744.1"/>
    </source>
</evidence>
<dbReference type="AlphaFoldDB" id="A0A0F9BY00"/>
<reference evidence="2" key="1">
    <citation type="journal article" date="2015" name="Nature">
        <title>Complex archaea that bridge the gap between prokaryotes and eukaryotes.</title>
        <authorList>
            <person name="Spang A."/>
            <person name="Saw J.H."/>
            <person name="Jorgensen S.L."/>
            <person name="Zaremba-Niedzwiedzka K."/>
            <person name="Martijn J."/>
            <person name="Lind A.E."/>
            <person name="van Eijk R."/>
            <person name="Schleper C."/>
            <person name="Guy L."/>
            <person name="Ettema T.J."/>
        </authorList>
    </citation>
    <scope>NUCLEOTIDE SEQUENCE</scope>
</reference>
<keyword evidence="1" id="KW-0812">Transmembrane</keyword>
<feature type="transmembrane region" description="Helical" evidence="1">
    <location>
        <begin position="52"/>
        <end position="71"/>
    </location>
</feature>
<sequence length="90" mass="10491">IYDDLNRLKRIVHNSQQDNYLYNFADLRIKREEDALGSPVRTYTMYNGNNPILIISKFLCFLIEIILFNIVSPFDSIGGLKHIPFLLTTL</sequence>
<protein>
    <submittedName>
        <fullName evidence="2">Uncharacterized protein</fullName>
    </submittedName>
</protein>